<sequence length="131" mass="15101">MNGELKTARSNSLWLVTAADLIYKIRVRWKLTSDLSFSQKLHINPRTVAKLNRFHPDSSLKFETVMGIFRSLLLIIPIQEWSASRNTEEYRMIHDDMMAVVNARIPVPKGIREDIADAIEKEQYLSGNDIT</sequence>
<evidence type="ECO:0000313" key="1">
    <source>
        <dbReference type="EMBL" id="NPE25530.1"/>
    </source>
</evidence>
<proteinExistence type="predicted"/>
<evidence type="ECO:0008006" key="3">
    <source>
        <dbReference type="Google" id="ProtNLM"/>
    </source>
</evidence>
<organism evidence="1 2">
    <name type="scientific">Xylanibacter caecicola</name>
    <dbReference type="NCBI Taxonomy" id="2736294"/>
    <lineage>
        <taxon>Bacteria</taxon>
        <taxon>Pseudomonadati</taxon>
        <taxon>Bacteroidota</taxon>
        <taxon>Bacteroidia</taxon>
        <taxon>Bacteroidales</taxon>
        <taxon>Prevotellaceae</taxon>
        <taxon>Xylanibacter</taxon>
    </lineage>
</organism>
<reference evidence="1 2" key="1">
    <citation type="submission" date="2020-05" db="EMBL/GenBank/DDBJ databases">
        <title>Distinct polysaccharide utilization as determinants for interspecies competition between intestinal Prevotella spp.</title>
        <authorList>
            <person name="Galvez E.J.C."/>
            <person name="Iljazovic A."/>
            <person name="Strowig T."/>
        </authorList>
    </citation>
    <scope>NUCLEOTIDE SEQUENCE [LARGE SCALE GENOMIC DNA]</scope>
    <source>
        <strain evidence="1 2">PCHR</strain>
    </source>
</reference>
<dbReference type="RefSeq" id="WP_172344997.1">
    <property type="nucleotide sequence ID" value="NZ_CASYYZ010000078.1"/>
</dbReference>
<dbReference type="Proteomes" id="UP000820977">
    <property type="component" value="Unassembled WGS sequence"/>
</dbReference>
<keyword evidence="2" id="KW-1185">Reference proteome</keyword>
<gene>
    <name evidence="1" type="ORF">HPS54_08400</name>
</gene>
<comment type="caution">
    <text evidence="1">The sequence shown here is derived from an EMBL/GenBank/DDBJ whole genome shotgun (WGS) entry which is preliminary data.</text>
</comment>
<evidence type="ECO:0000313" key="2">
    <source>
        <dbReference type="Proteomes" id="UP000820977"/>
    </source>
</evidence>
<accession>A0ABX2B5M0</accession>
<protein>
    <recommendedName>
        <fullName evidence="3">Transcriptional regulator</fullName>
    </recommendedName>
</protein>
<name>A0ABX2B5M0_9BACT</name>
<dbReference type="EMBL" id="JABKKJ010000013">
    <property type="protein sequence ID" value="NPE25530.1"/>
    <property type="molecule type" value="Genomic_DNA"/>
</dbReference>